<feature type="compositionally biased region" description="Basic and acidic residues" evidence="1">
    <location>
        <begin position="35"/>
        <end position="75"/>
    </location>
</feature>
<evidence type="ECO:0000313" key="3">
    <source>
        <dbReference type="Proteomes" id="UP000466514"/>
    </source>
</evidence>
<dbReference type="KEGG" id="mpsc:MPSYJ_00750"/>
<dbReference type="AlphaFoldDB" id="A0A7I7M375"/>
<name>A0A7I7M375_9MYCO</name>
<dbReference type="Proteomes" id="UP000466514">
    <property type="component" value="Chromosome"/>
</dbReference>
<sequence length="75" mass="8147">MFSAIESRLLALLESVAKASRQLLTGIRSSTSRAADSRRDATHLRDQAASVDRGRDTKLEHQARADGAPRAKTAE</sequence>
<evidence type="ECO:0000313" key="2">
    <source>
        <dbReference type="EMBL" id="BBX66614.1"/>
    </source>
</evidence>
<dbReference type="RefSeq" id="WP_163719726.1">
    <property type="nucleotide sequence ID" value="NZ_AP022574.1"/>
</dbReference>
<evidence type="ECO:0000256" key="1">
    <source>
        <dbReference type="SAM" id="MobiDB-lite"/>
    </source>
</evidence>
<protein>
    <submittedName>
        <fullName evidence="2">Uncharacterized protein</fullName>
    </submittedName>
</protein>
<proteinExistence type="predicted"/>
<gene>
    <name evidence="2" type="ORF">MPSYJ_00750</name>
</gene>
<accession>A0A7I7M375</accession>
<dbReference type="EMBL" id="AP022574">
    <property type="protein sequence ID" value="BBX66614.1"/>
    <property type="molecule type" value="Genomic_DNA"/>
</dbReference>
<keyword evidence="3" id="KW-1185">Reference proteome</keyword>
<reference evidence="2 3" key="1">
    <citation type="journal article" date="2019" name="Emerg. Microbes Infect.">
        <title>Comprehensive subspecies identification of 175 nontuberculous mycobacteria species based on 7547 genomic profiles.</title>
        <authorList>
            <person name="Matsumoto Y."/>
            <person name="Kinjo T."/>
            <person name="Motooka D."/>
            <person name="Nabeya D."/>
            <person name="Jung N."/>
            <person name="Uechi K."/>
            <person name="Horii T."/>
            <person name="Iida T."/>
            <person name="Fujita J."/>
            <person name="Nakamura S."/>
        </authorList>
    </citation>
    <scope>NUCLEOTIDE SEQUENCE [LARGE SCALE GENOMIC DNA]</scope>
    <source>
        <strain evidence="2 3">JCM 13323</strain>
    </source>
</reference>
<feature type="region of interest" description="Disordered" evidence="1">
    <location>
        <begin position="28"/>
        <end position="75"/>
    </location>
</feature>
<organism evidence="2 3">
    <name type="scientific">Mycolicibacterium psychrotolerans</name>
    <dbReference type="NCBI Taxonomy" id="216929"/>
    <lineage>
        <taxon>Bacteria</taxon>
        <taxon>Bacillati</taxon>
        <taxon>Actinomycetota</taxon>
        <taxon>Actinomycetes</taxon>
        <taxon>Mycobacteriales</taxon>
        <taxon>Mycobacteriaceae</taxon>
        <taxon>Mycolicibacterium</taxon>
    </lineage>
</organism>